<evidence type="ECO:0000256" key="1">
    <source>
        <dbReference type="ARBA" id="ARBA00004571"/>
    </source>
</evidence>
<keyword evidence="4 14" id="KW-1134">Transmembrane beta strand</keyword>
<dbReference type="STRING" id="257708.RGI145_15340"/>
<keyword evidence="3 14" id="KW-0813">Transport</keyword>
<dbReference type="Pfam" id="PF07715">
    <property type="entry name" value="Plug"/>
    <property type="match status" value="1"/>
</dbReference>
<dbReference type="GO" id="GO:0015344">
    <property type="term" value="F:siderophore uptake transmembrane transporter activity"/>
    <property type="evidence" value="ECO:0007669"/>
    <property type="project" value="TreeGrafter"/>
</dbReference>
<keyword evidence="10 15" id="KW-0798">TonB box</keyword>
<protein>
    <recommendedName>
        <fullName evidence="17">Secretin/TonB short N-terminal domain-containing protein</fullName>
    </recommendedName>
</protein>
<feature type="domain" description="Secretin/TonB short N-terminal" evidence="17">
    <location>
        <begin position="65"/>
        <end position="116"/>
    </location>
</feature>
<keyword evidence="13 14" id="KW-0998">Cell outer membrane</keyword>
<dbReference type="EMBL" id="CP015583">
    <property type="protein sequence ID" value="APT58283.1"/>
    <property type="molecule type" value="Genomic_DNA"/>
</dbReference>
<dbReference type="InterPro" id="IPR010105">
    <property type="entry name" value="TonB_sidphr_rcpt"/>
</dbReference>
<dbReference type="InterPro" id="IPR011662">
    <property type="entry name" value="Secretin/TonB_short_N"/>
</dbReference>
<proteinExistence type="inferred from homology"/>
<evidence type="ECO:0000256" key="3">
    <source>
        <dbReference type="ARBA" id="ARBA00022448"/>
    </source>
</evidence>
<keyword evidence="7 16" id="KW-0732">Signal</keyword>
<dbReference type="FunFam" id="2.40.170.20:FF:000005">
    <property type="entry name" value="TonB-dependent siderophore receptor"/>
    <property type="match status" value="1"/>
</dbReference>
<reference evidence="18 19" key="1">
    <citation type="submission" date="2016-05" db="EMBL/GenBank/DDBJ databases">
        <title>Complete Genome and Methylome Analysis of Psychrotrophic Bacterial Isolates from Antarctic Lake Untersee.</title>
        <authorList>
            <person name="Fomenkov A."/>
            <person name="Akimov V.N."/>
            <person name="Vasilyeva L.V."/>
            <person name="Andersen D."/>
            <person name="Vincze T."/>
            <person name="Roberts R.J."/>
        </authorList>
    </citation>
    <scope>NUCLEOTIDE SEQUENCE [LARGE SCALE GENOMIC DNA]</scope>
    <source>
        <strain evidence="18 19">U14-5</strain>
    </source>
</reference>
<keyword evidence="6 14" id="KW-0812">Transmembrane</keyword>
<dbReference type="SMART" id="SM00965">
    <property type="entry name" value="STN"/>
    <property type="match status" value="1"/>
</dbReference>
<dbReference type="InterPro" id="IPR000531">
    <property type="entry name" value="Beta-barrel_TonB"/>
</dbReference>
<sequence length="829" mass="89875">MARNAGRRKPRGWRTAGWVLAALAAASPAGRALAQSRVEAPATAFSIPPGPIGGALTRFGEASGLRVLALSQELEGRRSPGVSGRMPAEEALRRLLAGTGLGYRFSDAGSVTIVVLPPPAATGGVAVDGDAVLIPPVDVQGRVGRGWAPAPGLIAEATNTGTKTDTPIIETPQSISVVTRDQMDRQAVQTVSDALRFVPGVVTGTAGNQTRYDSIFLRGFGGFANDSAFVNYMDGLKLLRDVRISPQIDPWALERVEVFRGPSSVLYGQANPGGFVNLVSRRPTETRFGEVNLQAGTNERKQAAFDLGGPIDADGKFLYRLTGLMRNAESDVPYQSDRRVLIAPALTWRPDADTSVTFLGQYQHDADAPNFGIAPYNGSVLPNINGRLPATFFQGDPNWNELQRTQWLGGWLAEHRLNNVFTIRQNFRYQNFSADTKDVSIGSLAADQRSLSRTFSLFRHRYEAVTLDNQVQADFATGPLSHTLLVGLDYQHLWGDFRFGQTAGPALDIFQPVYGVNFTAPTLTNMRKTDADQIGIYVQDQVRLDHWVLSLGGRHDWADSRLTSISLAARRGSTSEQSDSAFTGKAGLLYLFDNGIAPYVSYSESFEPQIGTTLEGKAYEPTEGRQYEAGIKYQPPGRNSFVTLAAYNLTRTNLLTPDLRAPTLYSVQTGEVRVRGIELEAKARLLDGLDVLASYALQDAEVTKDNGTASAPSAQGKRPTAVPRNTASAWAEYTFAGGPLNALSVGGGIRYVGSTYADRQNTIKVDSYTLWDASIRYDLGANIAALKGMSLAVNGQNIGNQRYVAACDQYNGCYFGARRSVIATLRYRW</sequence>
<evidence type="ECO:0000259" key="17">
    <source>
        <dbReference type="SMART" id="SM00965"/>
    </source>
</evidence>
<dbReference type="GO" id="GO:0038023">
    <property type="term" value="F:signaling receptor activity"/>
    <property type="evidence" value="ECO:0007669"/>
    <property type="project" value="InterPro"/>
</dbReference>
<dbReference type="NCBIfam" id="TIGR01783">
    <property type="entry name" value="TonB-siderophor"/>
    <property type="match status" value="1"/>
</dbReference>
<evidence type="ECO:0000256" key="13">
    <source>
        <dbReference type="ARBA" id="ARBA00023237"/>
    </source>
</evidence>
<comment type="similarity">
    <text evidence="2 14 15">Belongs to the TonB-dependent receptor family.</text>
</comment>
<gene>
    <name evidence="18" type="ORF">RGI145_15340</name>
</gene>
<dbReference type="InterPro" id="IPR036942">
    <property type="entry name" value="Beta-barrel_TonB_sf"/>
</dbReference>
<dbReference type="Gene3D" id="2.170.130.10">
    <property type="entry name" value="TonB-dependent receptor, plug domain"/>
    <property type="match status" value="1"/>
</dbReference>
<evidence type="ECO:0000256" key="7">
    <source>
        <dbReference type="ARBA" id="ARBA00022729"/>
    </source>
</evidence>
<dbReference type="CDD" id="cd01347">
    <property type="entry name" value="ligand_gated_channel"/>
    <property type="match status" value="1"/>
</dbReference>
<dbReference type="InterPro" id="IPR012910">
    <property type="entry name" value="Plug_dom"/>
</dbReference>
<evidence type="ECO:0000256" key="8">
    <source>
        <dbReference type="ARBA" id="ARBA00023004"/>
    </source>
</evidence>
<keyword evidence="8" id="KW-0408">Iron</keyword>
<dbReference type="Gene3D" id="3.55.50.30">
    <property type="match status" value="1"/>
</dbReference>
<evidence type="ECO:0000313" key="18">
    <source>
        <dbReference type="EMBL" id="APT58283.1"/>
    </source>
</evidence>
<keyword evidence="5" id="KW-0410">Iron transport</keyword>
<evidence type="ECO:0000313" key="19">
    <source>
        <dbReference type="Proteomes" id="UP000185494"/>
    </source>
</evidence>
<evidence type="ECO:0000256" key="14">
    <source>
        <dbReference type="PROSITE-ProRule" id="PRU01360"/>
    </source>
</evidence>
<dbReference type="PANTHER" id="PTHR32552:SF68">
    <property type="entry name" value="FERRICHROME OUTER MEMBRANE TRANSPORTER_PHAGE RECEPTOR"/>
    <property type="match status" value="1"/>
</dbReference>
<evidence type="ECO:0000256" key="9">
    <source>
        <dbReference type="ARBA" id="ARBA00023065"/>
    </source>
</evidence>
<keyword evidence="9" id="KW-0406">Ion transport</keyword>
<dbReference type="SUPFAM" id="SSF56935">
    <property type="entry name" value="Porins"/>
    <property type="match status" value="1"/>
</dbReference>
<dbReference type="KEGG" id="rgi:RGI145_15340"/>
<dbReference type="Proteomes" id="UP000185494">
    <property type="component" value="Chromosome 1"/>
</dbReference>
<dbReference type="Pfam" id="PF00593">
    <property type="entry name" value="TonB_dep_Rec_b-barrel"/>
    <property type="match status" value="1"/>
</dbReference>
<dbReference type="InterPro" id="IPR039426">
    <property type="entry name" value="TonB-dep_rcpt-like"/>
</dbReference>
<evidence type="ECO:0000256" key="5">
    <source>
        <dbReference type="ARBA" id="ARBA00022496"/>
    </source>
</evidence>
<name>A0A1L7AHM2_9PROT</name>
<comment type="subcellular location">
    <subcellularLocation>
        <location evidence="1 14">Cell outer membrane</location>
        <topology evidence="1 14">Multi-pass membrane protein</topology>
    </subcellularLocation>
</comment>
<dbReference type="PROSITE" id="PS52016">
    <property type="entry name" value="TONB_DEPENDENT_REC_3"/>
    <property type="match status" value="1"/>
</dbReference>
<evidence type="ECO:0000256" key="16">
    <source>
        <dbReference type="SAM" id="SignalP"/>
    </source>
</evidence>
<dbReference type="GO" id="GO:0009279">
    <property type="term" value="C:cell outer membrane"/>
    <property type="evidence" value="ECO:0007669"/>
    <property type="project" value="UniProtKB-SubCell"/>
</dbReference>
<dbReference type="PANTHER" id="PTHR32552">
    <property type="entry name" value="FERRICHROME IRON RECEPTOR-RELATED"/>
    <property type="match status" value="1"/>
</dbReference>
<dbReference type="AlphaFoldDB" id="A0A1L7AHM2"/>
<evidence type="ECO:0000256" key="15">
    <source>
        <dbReference type="RuleBase" id="RU003357"/>
    </source>
</evidence>
<evidence type="ECO:0000256" key="6">
    <source>
        <dbReference type="ARBA" id="ARBA00022692"/>
    </source>
</evidence>
<evidence type="ECO:0000256" key="11">
    <source>
        <dbReference type="ARBA" id="ARBA00023136"/>
    </source>
</evidence>
<dbReference type="InterPro" id="IPR037066">
    <property type="entry name" value="Plug_dom_sf"/>
</dbReference>
<evidence type="ECO:0000256" key="2">
    <source>
        <dbReference type="ARBA" id="ARBA00009810"/>
    </source>
</evidence>
<evidence type="ECO:0000256" key="12">
    <source>
        <dbReference type="ARBA" id="ARBA00023170"/>
    </source>
</evidence>
<evidence type="ECO:0000256" key="10">
    <source>
        <dbReference type="ARBA" id="ARBA00023077"/>
    </source>
</evidence>
<dbReference type="FunFam" id="2.170.130.10:FF:000001">
    <property type="entry name" value="Catecholate siderophore TonB-dependent receptor"/>
    <property type="match status" value="1"/>
</dbReference>
<accession>A0A1L7AHM2</accession>
<dbReference type="Pfam" id="PF07660">
    <property type="entry name" value="STN"/>
    <property type="match status" value="1"/>
</dbReference>
<evidence type="ECO:0000256" key="4">
    <source>
        <dbReference type="ARBA" id="ARBA00022452"/>
    </source>
</evidence>
<organism evidence="18 19">
    <name type="scientific">Roseomonas gilardii</name>
    <dbReference type="NCBI Taxonomy" id="257708"/>
    <lineage>
        <taxon>Bacteria</taxon>
        <taxon>Pseudomonadati</taxon>
        <taxon>Pseudomonadota</taxon>
        <taxon>Alphaproteobacteria</taxon>
        <taxon>Acetobacterales</taxon>
        <taxon>Roseomonadaceae</taxon>
        <taxon>Roseomonas</taxon>
    </lineage>
</organism>
<keyword evidence="11 14" id="KW-0472">Membrane</keyword>
<feature type="chain" id="PRO_5013381161" description="Secretin/TonB short N-terminal domain-containing protein" evidence="16">
    <location>
        <begin position="35"/>
        <end position="829"/>
    </location>
</feature>
<feature type="signal peptide" evidence="16">
    <location>
        <begin position="1"/>
        <end position="34"/>
    </location>
</feature>
<keyword evidence="12" id="KW-0675">Receptor</keyword>
<dbReference type="Gene3D" id="2.40.170.20">
    <property type="entry name" value="TonB-dependent receptor, beta-barrel domain"/>
    <property type="match status" value="1"/>
</dbReference>
<dbReference type="GO" id="GO:0015891">
    <property type="term" value="P:siderophore transport"/>
    <property type="evidence" value="ECO:0007669"/>
    <property type="project" value="InterPro"/>
</dbReference>